<dbReference type="RefSeq" id="XP_041154503.1">
    <property type="nucleotide sequence ID" value="XM_041300741.1"/>
</dbReference>
<reference evidence="1" key="1">
    <citation type="journal article" date="2020" name="New Phytol.">
        <title>Comparative genomics reveals dynamic genome evolution in host specialist ectomycorrhizal fungi.</title>
        <authorList>
            <person name="Lofgren L.A."/>
            <person name="Nguyen N.H."/>
            <person name="Vilgalys R."/>
            <person name="Ruytinx J."/>
            <person name="Liao H.L."/>
            <person name="Branco S."/>
            <person name="Kuo A."/>
            <person name="LaButti K."/>
            <person name="Lipzen A."/>
            <person name="Andreopoulos W."/>
            <person name="Pangilinan J."/>
            <person name="Riley R."/>
            <person name="Hundley H."/>
            <person name="Na H."/>
            <person name="Barry K."/>
            <person name="Grigoriev I.V."/>
            <person name="Stajich J.E."/>
            <person name="Kennedy P.G."/>
        </authorList>
    </citation>
    <scope>NUCLEOTIDE SEQUENCE</scope>
    <source>
        <strain evidence="1">S12</strain>
    </source>
</reference>
<protein>
    <submittedName>
        <fullName evidence="1">Uncharacterized protein</fullName>
    </submittedName>
</protein>
<accession>A0A9P7DBC9</accession>
<keyword evidence="2" id="KW-1185">Reference proteome</keyword>
<comment type="caution">
    <text evidence="1">The sequence shown here is derived from an EMBL/GenBank/DDBJ whole genome shotgun (WGS) entry which is preliminary data.</text>
</comment>
<dbReference type="GeneID" id="64594505"/>
<dbReference type="Proteomes" id="UP000719766">
    <property type="component" value="Unassembled WGS sequence"/>
</dbReference>
<evidence type="ECO:0000313" key="2">
    <source>
        <dbReference type="Proteomes" id="UP000719766"/>
    </source>
</evidence>
<proteinExistence type="predicted"/>
<evidence type="ECO:0000313" key="1">
    <source>
        <dbReference type="EMBL" id="KAG1787130.1"/>
    </source>
</evidence>
<dbReference type="EMBL" id="JABBWE010000083">
    <property type="protein sequence ID" value="KAG1787130.1"/>
    <property type="molecule type" value="Genomic_DNA"/>
</dbReference>
<name>A0A9P7DBC9_9AGAM</name>
<sequence>MLMPRICAWFLPASGAPSAVEILGSMLSLWYSSLLAAEPSDVRYGVTVERRVGSTCKYARLHGISKLEFLEIQSFHDFYPATWRPFRLAYWFRMRLTWMFNMFNTTAAGLDGDLLESNATKCSLAYPL</sequence>
<organism evidence="1 2">
    <name type="scientific">Suillus plorans</name>
    <dbReference type="NCBI Taxonomy" id="116603"/>
    <lineage>
        <taxon>Eukaryota</taxon>
        <taxon>Fungi</taxon>
        <taxon>Dikarya</taxon>
        <taxon>Basidiomycota</taxon>
        <taxon>Agaricomycotina</taxon>
        <taxon>Agaricomycetes</taxon>
        <taxon>Agaricomycetidae</taxon>
        <taxon>Boletales</taxon>
        <taxon>Suillineae</taxon>
        <taxon>Suillaceae</taxon>
        <taxon>Suillus</taxon>
    </lineage>
</organism>
<gene>
    <name evidence="1" type="ORF">HD556DRAFT_1312963</name>
</gene>
<dbReference type="AlphaFoldDB" id="A0A9P7DBC9"/>